<feature type="transmembrane region" description="Helical" evidence="2">
    <location>
        <begin position="26"/>
        <end position="49"/>
    </location>
</feature>
<dbReference type="AlphaFoldDB" id="A0A1H6E3R8"/>
<sequence>MQGPYQPYAPIPPGPPLPPRRDRANLVPLFIIIGVLAVALLGTLTYLVVKVGGDDDLRTGTVVTPTRAANPRAINAAFSGTWTGSGYYHNNDGEKRNFDATLTLTEGGETGTSSYTGFVCSGTLRVESVTPDKVVMYEVITQGNEPGGNCSDAATGYVTLTLRSDGTVLYSWYGNRDKMLSGDTSSQATLSRQQSSTTTT</sequence>
<evidence type="ECO:0000313" key="3">
    <source>
        <dbReference type="EMBL" id="SEG92282.1"/>
    </source>
</evidence>
<feature type="region of interest" description="Disordered" evidence="1">
    <location>
        <begin position="181"/>
        <end position="200"/>
    </location>
</feature>
<gene>
    <name evidence="3" type="ORF">SAMN04489712_1334</name>
</gene>
<evidence type="ECO:0000313" key="4">
    <source>
        <dbReference type="Proteomes" id="UP000236723"/>
    </source>
</evidence>
<organism evidence="3 4">
    <name type="scientific">Thermomonospora echinospora</name>
    <dbReference type="NCBI Taxonomy" id="1992"/>
    <lineage>
        <taxon>Bacteria</taxon>
        <taxon>Bacillati</taxon>
        <taxon>Actinomycetota</taxon>
        <taxon>Actinomycetes</taxon>
        <taxon>Streptosporangiales</taxon>
        <taxon>Thermomonosporaceae</taxon>
        <taxon>Thermomonospora</taxon>
    </lineage>
</organism>
<name>A0A1H6E3R8_9ACTN</name>
<feature type="compositionally biased region" description="Low complexity" evidence="1">
    <location>
        <begin position="184"/>
        <end position="200"/>
    </location>
</feature>
<dbReference type="EMBL" id="FNVO01000033">
    <property type="protein sequence ID" value="SEG92282.1"/>
    <property type="molecule type" value="Genomic_DNA"/>
</dbReference>
<dbReference type="OrthoDB" id="3480937at2"/>
<keyword evidence="2" id="KW-1133">Transmembrane helix</keyword>
<dbReference type="Proteomes" id="UP000236723">
    <property type="component" value="Unassembled WGS sequence"/>
</dbReference>
<accession>A0A1H6E3R8</accession>
<keyword evidence="2" id="KW-0812">Transmembrane</keyword>
<evidence type="ECO:0000256" key="2">
    <source>
        <dbReference type="SAM" id="Phobius"/>
    </source>
</evidence>
<evidence type="ECO:0000256" key="1">
    <source>
        <dbReference type="SAM" id="MobiDB-lite"/>
    </source>
</evidence>
<protein>
    <submittedName>
        <fullName evidence="3">Uncharacterized protein</fullName>
    </submittedName>
</protein>
<proteinExistence type="predicted"/>
<dbReference type="RefSeq" id="WP_103944397.1">
    <property type="nucleotide sequence ID" value="NZ_FNVO01000033.1"/>
</dbReference>
<keyword evidence="4" id="KW-1185">Reference proteome</keyword>
<keyword evidence="2" id="KW-0472">Membrane</keyword>
<reference evidence="4" key="1">
    <citation type="submission" date="2016-10" db="EMBL/GenBank/DDBJ databases">
        <authorList>
            <person name="Varghese N."/>
            <person name="Submissions S."/>
        </authorList>
    </citation>
    <scope>NUCLEOTIDE SEQUENCE [LARGE SCALE GENOMIC DNA]</scope>
    <source>
        <strain evidence="4">DSM 43163</strain>
    </source>
</reference>